<dbReference type="PANTHER" id="PTHR11328">
    <property type="entry name" value="MAJOR FACILITATOR SUPERFAMILY DOMAIN-CONTAINING PROTEIN"/>
    <property type="match status" value="1"/>
</dbReference>
<organism evidence="2 3">
    <name type="scientific">Candidatus Mediterraneibacter faecavium</name>
    <dbReference type="NCBI Taxonomy" id="2838668"/>
    <lineage>
        <taxon>Bacteria</taxon>
        <taxon>Bacillati</taxon>
        <taxon>Bacillota</taxon>
        <taxon>Clostridia</taxon>
        <taxon>Lachnospirales</taxon>
        <taxon>Lachnospiraceae</taxon>
        <taxon>Mediterraneibacter</taxon>
    </lineage>
</organism>
<keyword evidence="1" id="KW-0812">Transmembrane</keyword>
<dbReference type="GO" id="GO:0005886">
    <property type="term" value="C:plasma membrane"/>
    <property type="evidence" value="ECO:0007669"/>
    <property type="project" value="TreeGrafter"/>
</dbReference>
<dbReference type="AlphaFoldDB" id="A0A9D2Q907"/>
<keyword evidence="1" id="KW-1133">Transmembrane helix</keyword>
<feature type="transmembrane region" description="Helical" evidence="1">
    <location>
        <begin position="194"/>
        <end position="212"/>
    </location>
</feature>
<evidence type="ECO:0000313" key="3">
    <source>
        <dbReference type="Proteomes" id="UP000823902"/>
    </source>
</evidence>
<name>A0A9D2Q907_9FIRM</name>
<dbReference type="PANTHER" id="PTHR11328:SF24">
    <property type="entry name" value="MAJOR FACILITATOR SUPERFAMILY (MFS) PROFILE DOMAIN-CONTAINING PROTEIN"/>
    <property type="match status" value="1"/>
</dbReference>
<feature type="transmembrane region" description="Helical" evidence="1">
    <location>
        <begin position="345"/>
        <end position="367"/>
    </location>
</feature>
<feature type="transmembrane region" description="Helical" evidence="1">
    <location>
        <begin position="94"/>
        <end position="116"/>
    </location>
</feature>
<protein>
    <submittedName>
        <fullName evidence="2">MFS transporter</fullName>
    </submittedName>
</protein>
<feature type="transmembrane region" description="Helical" evidence="1">
    <location>
        <begin position="290"/>
        <end position="309"/>
    </location>
</feature>
<accession>A0A9D2Q907</accession>
<feature type="transmembrane region" description="Helical" evidence="1">
    <location>
        <begin position="162"/>
        <end position="182"/>
    </location>
</feature>
<dbReference type="EMBL" id="DWVY01000016">
    <property type="protein sequence ID" value="HJC74074.1"/>
    <property type="molecule type" value="Genomic_DNA"/>
</dbReference>
<dbReference type="GO" id="GO:0008643">
    <property type="term" value="P:carbohydrate transport"/>
    <property type="evidence" value="ECO:0007669"/>
    <property type="project" value="InterPro"/>
</dbReference>
<feature type="transmembrane region" description="Helical" evidence="1">
    <location>
        <begin position="435"/>
        <end position="452"/>
    </location>
</feature>
<dbReference type="Gene3D" id="1.20.1250.20">
    <property type="entry name" value="MFS general substrate transporter like domains"/>
    <property type="match status" value="1"/>
</dbReference>
<dbReference type="Pfam" id="PF13347">
    <property type="entry name" value="MFS_2"/>
    <property type="match status" value="1"/>
</dbReference>
<dbReference type="InterPro" id="IPR039672">
    <property type="entry name" value="MFS_2"/>
</dbReference>
<dbReference type="GO" id="GO:0015293">
    <property type="term" value="F:symporter activity"/>
    <property type="evidence" value="ECO:0007669"/>
    <property type="project" value="InterPro"/>
</dbReference>
<reference evidence="2" key="1">
    <citation type="journal article" date="2021" name="PeerJ">
        <title>Extensive microbial diversity within the chicken gut microbiome revealed by metagenomics and culture.</title>
        <authorList>
            <person name="Gilroy R."/>
            <person name="Ravi A."/>
            <person name="Getino M."/>
            <person name="Pursley I."/>
            <person name="Horton D.L."/>
            <person name="Alikhan N.F."/>
            <person name="Baker D."/>
            <person name="Gharbi K."/>
            <person name="Hall N."/>
            <person name="Watson M."/>
            <person name="Adriaenssens E.M."/>
            <person name="Foster-Nyarko E."/>
            <person name="Jarju S."/>
            <person name="Secka A."/>
            <person name="Antonio M."/>
            <person name="Oren A."/>
            <person name="Chaudhuri R.R."/>
            <person name="La Ragione R."/>
            <person name="Hildebrand F."/>
            <person name="Pallen M.J."/>
        </authorList>
    </citation>
    <scope>NUCLEOTIDE SEQUENCE</scope>
    <source>
        <strain evidence="2">CHK196-7946</strain>
    </source>
</reference>
<feature type="transmembrane region" description="Helical" evidence="1">
    <location>
        <begin position="122"/>
        <end position="150"/>
    </location>
</feature>
<feature type="transmembrane region" description="Helical" evidence="1">
    <location>
        <begin position="24"/>
        <end position="46"/>
    </location>
</feature>
<feature type="transmembrane region" description="Helical" evidence="1">
    <location>
        <begin position="255"/>
        <end position="278"/>
    </location>
</feature>
<comment type="caution">
    <text evidence="2">The sequence shown here is derived from an EMBL/GenBank/DDBJ whole genome shotgun (WGS) entry which is preliminary data.</text>
</comment>
<feature type="transmembrane region" description="Helical" evidence="1">
    <location>
        <begin position="388"/>
        <end position="415"/>
    </location>
</feature>
<sequence>MAKDKNAPRYDKQGARRVMRKRDYFSDFSGQLALGLMANIVGQLNYFYTDKVGLAVGSVGIILAISKVIDAFTDVIAGNMIDHSKGGDHKYFKWILPQIIPAAAIVVLMFTVPIQAGQIPGVIYALVTNLILSAGLYTFIATPFAAVMTVRTRSLSERGSIGLFRAIANYGAGMLISILTIPVTNMLGGTQSAWIKYGVVLAVLVLVLFAICCRNGMKSKFACDYEEEEADGQPEEEEEPVPFKEAMTMLLKNKYWVIILLFNLITSITSGITASGGTYYCKWIFGNDNLVGLIGAVGMLATVVGFVLSKPIIAGLGIKRTISIGLLGAAVLAGIRCFVPTNFAVYVVTSLLGSFVQIPMMSLYGVLTSMTIDYNEWKYDKKLVAMSGGAIGFGSKVGNGLGAAILSAFLAIGAYDATLEVASTSMRYSIYGFSNYLPVVINLIMFVIFLKFDLEEKLPKMREEIAARRAAKNEAK</sequence>
<feature type="transmembrane region" description="Helical" evidence="1">
    <location>
        <begin position="321"/>
        <end position="339"/>
    </location>
</feature>
<dbReference type="SUPFAM" id="SSF103473">
    <property type="entry name" value="MFS general substrate transporter"/>
    <property type="match status" value="1"/>
</dbReference>
<gene>
    <name evidence="2" type="ORF">H9697_03880</name>
</gene>
<dbReference type="Proteomes" id="UP000823902">
    <property type="component" value="Unassembled WGS sequence"/>
</dbReference>
<keyword evidence="1" id="KW-0472">Membrane</keyword>
<evidence type="ECO:0000256" key="1">
    <source>
        <dbReference type="SAM" id="Phobius"/>
    </source>
</evidence>
<proteinExistence type="predicted"/>
<dbReference type="InterPro" id="IPR036259">
    <property type="entry name" value="MFS_trans_sf"/>
</dbReference>
<feature type="transmembrane region" description="Helical" evidence="1">
    <location>
        <begin position="52"/>
        <end position="73"/>
    </location>
</feature>
<evidence type="ECO:0000313" key="2">
    <source>
        <dbReference type="EMBL" id="HJC74074.1"/>
    </source>
</evidence>
<reference evidence="2" key="2">
    <citation type="submission" date="2021-04" db="EMBL/GenBank/DDBJ databases">
        <authorList>
            <person name="Gilroy R."/>
        </authorList>
    </citation>
    <scope>NUCLEOTIDE SEQUENCE</scope>
    <source>
        <strain evidence="2">CHK196-7946</strain>
    </source>
</reference>